<dbReference type="KEGG" id="mmaz:MmTuc01_0715"/>
<evidence type="ECO:0000313" key="2">
    <source>
        <dbReference type="Proteomes" id="UP000011718"/>
    </source>
</evidence>
<gene>
    <name evidence="1" type="ORF">MmTuc01_0715</name>
</gene>
<protein>
    <submittedName>
        <fullName evidence="1">Uncharacterized protein</fullName>
    </submittedName>
</protein>
<sequence>MFFVFPDFYGFILLFRESRECALSPESRFSGLMVRWLILYSLSSFTCRG</sequence>
<accession>M1PV68</accession>
<reference evidence="1 2" key="1">
    <citation type="journal article" date="2013" name="Genome Announc.">
        <title>Complete Genome of a Methanosarcina mazei Strain Isolated from Sediment Samples from an Amazonian Flooded Area.</title>
        <authorList>
            <person name="Assis das Gracas D."/>
            <person name="Thiago Juca Ramos R."/>
            <person name="Vieira Araujo A.C."/>
            <person name="Zahlouth R."/>
            <person name="Ribeiro Carneiro A."/>
            <person name="Souza Lopes T."/>
            <person name="Azevedo Barauna R."/>
            <person name="Azevedo V."/>
            <person name="Cruz Schneider M.P."/>
            <person name="Pellizari V.H."/>
            <person name="Silva A."/>
        </authorList>
    </citation>
    <scope>NUCLEOTIDE SEQUENCE [LARGE SCALE GENOMIC DNA]</scope>
    <source>
        <strain evidence="1 2">Tuc01</strain>
    </source>
</reference>
<evidence type="ECO:0000313" key="1">
    <source>
        <dbReference type="EMBL" id="AGF96126.1"/>
    </source>
</evidence>
<dbReference type="AlphaFoldDB" id="M1PV68"/>
<dbReference type="Proteomes" id="UP000011718">
    <property type="component" value="Chromosome"/>
</dbReference>
<dbReference type="BioCyc" id="MMAZ1236903:G139K-678-MONOMER"/>
<proteinExistence type="predicted"/>
<dbReference type="EMBL" id="CP004144">
    <property type="protein sequence ID" value="AGF96126.1"/>
    <property type="molecule type" value="Genomic_DNA"/>
</dbReference>
<name>M1PV68_METMZ</name>
<dbReference type="HOGENOM" id="CLU_3130866_0_0_2"/>
<organism evidence="1 2">
    <name type="scientific">Methanosarcina mazei Tuc01</name>
    <dbReference type="NCBI Taxonomy" id="1236903"/>
    <lineage>
        <taxon>Archaea</taxon>
        <taxon>Methanobacteriati</taxon>
        <taxon>Methanobacteriota</taxon>
        <taxon>Stenosarchaea group</taxon>
        <taxon>Methanomicrobia</taxon>
        <taxon>Methanosarcinales</taxon>
        <taxon>Methanosarcinaceae</taxon>
        <taxon>Methanosarcina</taxon>
    </lineage>
</organism>